<dbReference type="GO" id="GO:0016301">
    <property type="term" value="F:kinase activity"/>
    <property type="evidence" value="ECO:0007669"/>
    <property type="project" value="InterPro"/>
</dbReference>
<dbReference type="InterPro" id="IPR002192">
    <property type="entry name" value="PPDK_AMP/ATP-bd"/>
</dbReference>
<name>A0A8J6L6L7_TENMO</name>
<dbReference type="GO" id="GO:0005524">
    <property type="term" value="F:ATP binding"/>
    <property type="evidence" value="ECO:0007669"/>
    <property type="project" value="InterPro"/>
</dbReference>
<protein>
    <recommendedName>
        <fullName evidence="4">Pyruvate phosphate dikinase AMP/ATP-binding domain-containing protein</fullName>
    </recommendedName>
</protein>
<keyword evidence="6" id="KW-1185">Reference proteome</keyword>
<dbReference type="Gene3D" id="3.30.1490.20">
    <property type="entry name" value="ATP-grasp fold, A domain"/>
    <property type="match status" value="1"/>
</dbReference>
<dbReference type="Proteomes" id="UP000719412">
    <property type="component" value="Unassembled WGS sequence"/>
</dbReference>
<gene>
    <name evidence="5" type="ORF">GEV33_010352</name>
</gene>
<evidence type="ECO:0000313" key="5">
    <source>
        <dbReference type="EMBL" id="KAH0812439.1"/>
    </source>
</evidence>
<comment type="similarity">
    <text evidence="2">Belongs to the PEP-utilizing enzyme family.</text>
</comment>
<evidence type="ECO:0000259" key="4">
    <source>
        <dbReference type="Pfam" id="PF01326"/>
    </source>
</evidence>
<dbReference type="InterPro" id="IPR038770">
    <property type="entry name" value="Na+/solute_symporter_sf"/>
</dbReference>
<accession>A0A8J6L6L7</accession>
<reference evidence="5" key="1">
    <citation type="journal article" date="2020" name="J Insects Food Feed">
        <title>The yellow mealworm (Tenebrio molitor) genome: a resource for the emerging insects as food and feed industry.</title>
        <authorList>
            <person name="Eriksson T."/>
            <person name="Andere A."/>
            <person name="Kelstrup H."/>
            <person name="Emery V."/>
            <person name="Picard C."/>
        </authorList>
    </citation>
    <scope>NUCLEOTIDE SEQUENCE</scope>
    <source>
        <strain evidence="5">Stoneville</strain>
        <tissue evidence="5">Whole head</tissue>
    </source>
</reference>
<dbReference type="Pfam" id="PF13593">
    <property type="entry name" value="SBF_like"/>
    <property type="match status" value="1"/>
</dbReference>
<dbReference type="InterPro" id="IPR013815">
    <property type="entry name" value="ATP_grasp_subdomain_1"/>
</dbReference>
<dbReference type="SUPFAM" id="SSF52009">
    <property type="entry name" value="Phosphohistidine domain"/>
    <property type="match status" value="1"/>
</dbReference>
<feature type="transmembrane region" description="Helical" evidence="3">
    <location>
        <begin position="1490"/>
        <end position="1512"/>
    </location>
</feature>
<feature type="transmembrane region" description="Helical" evidence="3">
    <location>
        <begin position="1394"/>
        <end position="1414"/>
    </location>
</feature>
<dbReference type="PANTHER" id="PTHR43615:SF1">
    <property type="entry name" value="PPDK_N DOMAIN-CONTAINING PROTEIN"/>
    <property type="match status" value="1"/>
</dbReference>
<dbReference type="Gene3D" id="1.20.1530.20">
    <property type="match status" value="1"/>
</dbReference>
<dbReference type="InterPro" id="IPR036637">
    <property type="entry name" value="Phosphohistidine_dom_sf"/>
</dbReference>
<dbReference type="InterPro" id="IPR051549">
    <property type="entry name" value="PEP_Utilizing_Enz"/>
</dbReference>
<evidence type="ECO:0000256" key="2">
    <source>
        <dbReference type="ARBA" id="ARBA00007837"/>
    </source>
</evidence>
<keyword evidence="3" id="KW-1133">Transmembrane helix</keyword>
<dbReference type="EMBL" id="JABDTM020026051">
    <property type="protein sequence ID" value="KAH0812439.1"/>
    <property type="molecule type" value="Genomic_DNA"/>
</dbReference>
<sequence>MEFLLNACYYVTLFLIPIAFYSLLFKHKTENRFFTNRDWFYLVKLIFARPAIKKYQKKCRNSLDEATKKSLENPKEITSDIHNDNHYIYGVDQKGNSLSLRFIVQSELVGEVFLSLRLATGAVYTFPGDNPTKLYRLSGWQWKTKDLQIEVLEPFKRLRVTYNGLLSDASRDVHHVQFSFIWTSAGAPKFYPQDASTSLLADALARETWRDGDWMSLLGDERGYEQFGALRGHVRGDSFAEDLLLNLPSCRTRFWGTADKLAVQRSVHLFVAGKDGALISVWAKALKHGCRELKYGNVIMASGTIVPITDSDIQLGSLGPHGSLPSSFAVQVLGTQPRLKTVFHVNKNKTVPASRHVTPELSNVPADCDLNTQQAKSLVEFCQYARTASRDQPPPPLLVENRTVDLPGCYVTALADKQSKIVRLTGGKGSSLAMLSSLRSSEFSVPDGFVVTVNAFDRQLEVNFNMKKAVAILDDICCGRTRGADLELACSQTVKTFREEEVLAEIKEEVLRALGNVKKDDVVAVERWAVRSSAIGEDSEELSAAGQNETFLGCTTPDDVIKAISSCWASLFAYQSVQYRHKHGLPIASQMAVVVQRMVPADCAGVLFTCHPSTANPAHIVITANHGLGESVVSGRSEPDTVILERTFDNDLTIKSKTLGSKGKMTRMSDEGVEDTEGLEGFSVTDNQALDLGRVGVSLEEEFGSARDIEWAYCQGRLFLLQSRPVTTLHAWSDSELLHEFDVATLSEDTVYTVANTGEILPGAISVLTLSTVAGCIDAAIQRSIANANDPYVFKCLPTFQHHLFVDVIASIHFNVSKTVNITSKIVDLAIFGHPIINETIHSLSLGRFGPAGALHNLKELVQMVQIAWRNDENVKLSKTIARTVDVGIDRQRDTLKDIYVKIDNFLEKLLQVLQLHCLTTRTSVSYQVFAMSVLAENQQDFNVDHYNDVAMLLSSCEDVISAEIPSTLAYIARILIEDGQADQFVALEPQQGRKWLEDNAPKAAEVFEGFLREHGHRALREFDIYSRTWGTSPGDVVRMIQSNCKTTTPKQTKTAGSLDDVIAGLASPKRSATRTILKFLMKKSRRAVGIREQTKSESVRLVNKLRIAYRVLGEKMALAGLIPDQELIFHLTHYEVGQLIQRSDRSPVLVTKASKRQKLYPKWDKLKFPEISYGLPQPENRDFIPRTGTGKVKCEGTPVCAGVVQARACVITDLAEIDQLKDGDVLITYCTDIGWSPYFPMLGGIATELGGLVSHGAVIAREYGLPCIVGAKGATKMFKTGDNVVLSGKTGPLRTEYSVKYGAVSLIFLISGISLKTDSVLYTFQQYKLHLFIQAFTFVLIPIFAQLFTQLLTLLGVNSWVLKGLITVACMPPPVSSAVILTRAAHGNETAAIFNSVLGSFLGVIITPLSLLFNLGYTTIVPLVGTMIQLVTTVLIPLFMGQIIRNFAGFRGHTLPLNSISQCALLFVIYTTFCDTFETPETGLSAPDILASVFSVLFMQMVLMGVSYSMAQYLHQYFTAQDTVAIIFCSTHKSLTLGIPILRIMFHGYSHLSQISLPLLVYHPTQIILGGLMVSQLKDWVHAYRGKRPPV</sequence>
<feature type="transmembrane region" description="Helical" evidence="3">
    <location>
        <begin position="1420"/>
        <end position="1444"/>
    </location>
</feature>
<dbReference type="Pfam" id="PF01326">
    <property type="entry name" value="PPDK_N"/>
    <property type="match status" value="1"/>
</dbReference>
<dbReference type="Gene3D" id="3.30.470.20">
    <property type="entry name" value="ATP-grasp fold, B domain"/>
    <property type="match status" value="1"/>
</dbReference>
<evidence type="ECO:0000313" key="6">
    <source>
        <dbReference type="Proteomes" id="UP000719412"/>
    </source>
</evidence>
<proteinExistence type="inferred from homology"/>
<feature type="transmembrane region" description="Helical" evidence="3">
    <location>
        <begin position="1456"/>
        <end position="1474"/>
    </location>
</feature>
<dbReference type="InterPro" id="IPR016833">
    <property type="entry name" value="Put_Na-Bile_cotransptr"/>
</dbReference>
<reference evidence="5" key="2">
    <citation type="submission" date="2021-08" db="EMBL/GenBank/DDBJ databases">
        <authorList>
            <person name="Eriksson T."/>
        </authorList>
    </citation>
    <scope>NUCLEOTIDE SEQUENCE</scope>
    <source>
        <strain evidence="5">Stoneville</strain>
        <tissue evidence="5">Whole head</tissue>
    </source>
</reference>
<feature type="transmembrane region" description="Helical" evidence="3">
    <location>
        <begin position="7"/>
        <end position="25"/>
    </location>
</feature>
<comment type="caution">
    <text evidence="5">The sequence shown here is derived from an EMBL/GenBank/DDBJ whole genome shotgun (WGS) entry which is preliminary data.</text>
</comment>
<evidence type="ECO:0000256" key="3">
    <source>
        <dbReference type="SAM" id="Phobius"/>
    </source>
</evidence>
<comment type="similarity">
    <text evidence="1">Belongs to the bile acid:sodium symporter (BASS) (TC 2.A.28) family.</text>
</comment>
<keyword evidence="3" id="KW-0812">Transmembrane</keyword>
<organism evidence="5 6">
    <name type="scientific">Tenebrio molitor</name>
    <name type="common">Yellow mealworm beetle</name>
    <dbReference type="NCBI Taxonomy" id="7067"/>
    <lineage>
        <taxon>Eukaryota</taxon>
        <taxon>Metazoa</taxon>
        <taxon>Ecdysozoa</taxon>
        <taxon>Arthropoda</taxon>
        <taxon>Hexapoda</taxon>
        <taxon>Insecta</taxon>
        <taxon>Pterygota</taxon>
        <taxon>Neoptera</taxon>
        <taxon>Endopterygota</taxon>
        <taxon>Coleoptera</taxon>
        <taxon>Polyphaga</taxon>
        <taxon>Cucujiformia</taxon>
        <taxon>Tenebrionidae</taxon>
        <taxon>Tenebrio</taxon>
    </lineage>
</organism>
<dbReference type="PANTHER" id="PTHR43615">
    <property type="entry name" value="PHOSPHOENOLPYRUVATE SYNTHASE-RELATED"/>
    <property type="match status" value="1"/>
</dbReference>
<dbReference type="SUPFAM" id="SSF56059">
    <property type="entry name" value="Glutathione synthetase ATP-binding domain-like"/>
    <property type="match status" value="1"/>
</dbReference>
<keyword evidence="3" id="KW-0472">Membrane</keyword>
<evidence type="ECO:0000256" key="1">
    <source>
        <dbReference type="ARBA" id="ARBA00006528"/>
    </source>
</evidence>
<feature type="domain" description="Pyruvate phosphate dikinase AMP/ATP-binding" evidence="4">
    <location>
        <begin position="424"/>
        <end position="731"/>
    </location>
</feature>